<feature type="compositionally biased region" description="Basic and acidic residues" evidence="1">
    <location>
        <begin position="174"/>
        <end position="183"/>
    </location>
</feature>
<name>A0AA40BQ75_9PEZI</name>
<gene>
    <name evidence="2" type="ORF">B0T18DRAFT_245768</name>
</gene>
<protein>
    <submittedName>
        <fullName evidence="2">Uncharacterized protein</fullName>
    </submittedName>
</protein>
<accession>A0AA40BQ75</accession>
<dbReference type="EMBL" id="JAUKUD010000007">
    <property type="protein sequence ID" value="KAK0738383.1"/>
    <property type="molecule type" value="Genomic_DNA"/>
</dbReference>
<dbReference type="Proteomes" id="UP001172155">
    <property type="component" value="Unassembled WGS sequence"/>
</dbReference>
<dbReference type="AlphaFoldDB" id="A0AA40BQ75"/>
<organism evidence="2 3">
    <name type="scientific">Schizothecium vesticola</name>
    <dbReference type="NCBI Taxonomy" id="314040"/>
    <lineage>
        <taxon>Eukaryota</taxon>
        <taxon>Fungi</taxon>
        <taxon>Dikarya</taxon>
        <taxon>Ascomycota</taxon>
        <taxon>Pezizomycotina</taxon>
        <taxon>Sordariomycetes</taxon>
        <taxon>Sordariomycetidae</taxon>
        <taxon>Sordariales</taxon>
        <taxon>Schizotheciaceae</taxon>
        <taxon>Schizothecium</taxon>
    </lineage>
</organism>
<evidence type="ECO:0000256" key="1">
    <source>
        <dbReference type="SAM" id="MobiDB-lite"/>
    </source>
</evidence>
<sequence>MLLDSGPHSPPPPPPAHGRTALHRLQCQQLTAFSRMAARSGKRACVSVRYLHMACINLGSACCRRYLPLSGLSVNIDTDEQRWRGPGNLCWVCLVGTSASPSRARRETSSELANLVPHSIQQRRRFPTGQPIPSSAGGICRAAPSQQHGRRHSSHERAEFGKPVVWHAAISPRRPSDEVRRLSDGSQGRPTCLPPARRIEKNCRQKKCRAGMEMAPPPGPTTPRRTMQASRFRAGSWVSRASMPRRPTSCTKTTTTGYPPLAGRTTAMAMAGQVTLDQDPPEQPSP</sequence>
<comment type="caution">
    <text evidence="2">The sequence shown here is derived from an EMBL/GenBank/DDBJ whole genome shotgun (WGS) entry which is preliminary data.</text>
</comment>
<reference evidence="2" key="1">
    <citation type="submission" date="2023-06" db="EMBL/GenBank/DDBJ databases">
        <title>Genome-scale phylogeny and comparative genomics of the fungal order Sordariales.</title>
        <authorList>
            <consortium name="Lawrence Berkeley National Laboratory"/>
            <person name="Hensen N."/>
            <person name="Bonometti L."/>
            <person name="Westerberg I."/>
            <person name="Brannstrom I.O."/>
            <person name="Guillou S."/>
            <person name="Cros-Aarteil S."/>
            <person name="Calhoun S."/>
            <person name="Haridas S."/>
            <person name="Kuo A."/>
            <person name="Mondo S."/>
            <person name="Pangilinan J."/>
            <person name="Riley R."/>
            <person name="LaButti K."/>
            <person name="Andreopoulos B."/>
            <person name="Lipzen A."/>
            <person name="Chen C."/>
            <person name="Yanf M."/>
            <person name="Daum C."/>
            <person name="Ng V."/>
            <person name="Clum A."/>
            <person name="Steindorff A."/>
            <person name="Ohm R."/>
            <person name="Martin F."/>
            <person name="Silar P."/>
            <person name="Natvig D."/>
            <person name="Lalanne C."/>
            <person name="Gautier V."/>
            <person name="Ament-velasquez S.L."/>
            <person name="Kruys A."/>
            <person name="Hutchinson M.I."/>
            <person name="Powell A.J."/>
            <person name="Barry K."/>
            <person name="Miller A.N."/>
            <person name="Grigoriev I.V."/>
            <person name="Debuchy R."/>
            <person name="Gladieux P."/>
            <person name="Thoren M.H."/>
            <person name="Johannesson H."/>
        </authorList>
    </citation>
    <scope>NUCLEOTIDE SEQUENCE</scope>
    <source>
        <strain evidence="2">SMH3187-1</strain>
    </source>
</reference>
<evidence type="ECO:0000313" key="2">
    <source>
        <dbReference type="EMBL" id="KAK0738383.1"/>
    </source>
</evidence>
<feature type="region of interest" description="Disordered" evidence="1">
    <location>
        <begin position="242"/>
        <end position="263"/>
    </location>
</feature>
<proteinExistence type="predicted"/>
<evidence type="ECO:0000313" key="3">
    <source>
        <dbReference type="Proteomes" id="UP001172155"/>
    </source>
</evidence>
<feature type="region of interest" description="Disordered" evidence="1">
    <location>
        <begin position="125"/>
        <end position="195"/>
    </location>
</feature>
<keyword evidence="3" id="KW-1185">Reference proteome</keyword>